<reference evidence="5 6" key="2">
    <citation type="submission" date="2020-03" db="EMBL/GenBank/DDBJ databases">
        <title>Kangsaoukella pontilimi gen. nov., sp. nov., a new member of the family Rhodobacteraceae isolated from a tidal mudflat.</title>
        <authorList>
            <person name="Kim I.S."/>
        </authorList>
    </citation>
    <scope>NUCLEOTIDE SEQUENCE [LARGE SCALE GENOMIC DNA]</scope>
    <source>
        <strain evidence="5 6">GH1-50</strain>
    </source>
</reference>
<keyword evidence="6" id="KW-1185">Reference proteome</keyword>
<keyword evidence="1" id="KW-0472">Membrane</keyword>
<dbReference type="InterPro" id="IPR006665">
    <property type="entry name" value="OmpA-like"/>
</dbReference>
<dbReference type="InterPro" id="IPR050330">
    <property type="entry name" value="Bact_OuterMem_StrucFunc"/>
</dbReference>
<dbReference type="InterPro" id="IPR036737">
    <property type="entry name" value="OmpA-like_sf"/>
</dbReference>
<evidence type="ECO:0000256" key="1">
    <source>
        <dbReference type="PROSITE-ProRule" id="PRU00473"/>
    </source>
</evidence>
<evidence type="ECO:0000259" key="4">
    <source>
        <dbReference type="PROSITE" id="PS51123"/>
    </source>
</evidence>
<feature type="compositionally biased region" description="Acidic residues" evidence="2">
    <location>
        <begin position="203"/>
        <end position="214"/>
    </location>
</feature>
<dbReference type="PANTHER" id="PTHR30329">
    <property type="entry name" value="STATOR ELEMENT OF FLAGELLAR MOTOR COMPLEX"/>
    <property type="match status" value="1"/>
</dbReference>
<dbReference type="CDD" id="cd07185">
    <property type="entry name" value="OmpA_C-like"/>
    <property type="match status" value="1"/>
</dbReference>
<feature type="chain" id="PRO_5028920275" evidence="3">
    <location>
        <begin position="26"/>
        <end position="619"/>
    </location>
</feature>
<feature type="domain" description="OmpA-like" evidence="4">
    <location>
        <begin position="491"/>
        <end position="616"/>
    </location>
</feature>
<dbReference type="Pfam" id="PF00691">
    <property type="entry name" value="OmpA"/>
    <property type="match status" value="1"/>
</dbReference>
<feature type="compositionally biased region" description="Acidic residues" evidence="2">
    <location>
        <begin position="167"/>
        <end position="179"/>
    </location>
</feature>
<dbReference type="Gene3D" id="3.30.1330.60">
    <property type="entry name" value="OmpA-like domain"/>
    <property type="match status" value="1"/>
</dbReference>
<evidence type="ECO:0000256" key="2">
    <source>
        <dbReference type="SAM" id="MobiDB-lite"/>
    </source>
</evidence>
<keyword evidence="3" id="KW-0732">Signal</keyword>
<evidence type="ECO:0000256" key="3">
    <source>
        <dbReference type="SAM" id="SignalP"/>
    </source>
</evidence>
<feature type="compositionally biased region" description="Low complexity" evidence="2">
    <location>
        <begin position="305"/>
        <end position="316"/>
    </location>
</feature>
<feature type="compositionally biased region" description="Low complexity" evidence="2">
    <location>
        <begin position="139"/>
        <end position="166"/>
    </location>
</feature>
<name>A0A7C9MVJ1_9RHOB</name>
<dbReference type="PROSITE" id="PS51123">
    <property type="entry name" value="OMPA_2"/>
    <property type="match status" value="1"/>
</dbReference>
<feature type="region of interest" description="Disordered" evidence="2">
    <location>
        <begin position="127"/>
        <end position="260"/>
    </location>
</feature>
<feature type="signal peptide" evidence="3">
    <location>
        <begin position="1"/>
        <end position="25"/>
    </location>
</feature>
<comment type="caution">
    <text evidence="5">The sequence shown here is derived from an EMBL/GenBank/DDBJ whole genome shotgun (WGS) entry which is preliminary data.</text>
</comment>
<organism evidence="5 6">
    <name type="scientific">Kangsaoukella pontilimi</name>
    <dbReference type="NCBI Taxonomy" id="2691042"/>
    <lineage>
        <taxon>Bacteria</taxon>
        <taxon>Pseudomonadati</taxon>
        <taxon>Pseudomonadota</taxon>
        <taxon>Alphaproteobacteria</taxon>
        <taxon>Rhodobacterales</taxon>
        <taxon>Paracoccaceae</taxon>
        <taxon>Kangsaoukella</taxon>
    </lineage>
</organism>
<accession>A0A7C9MVJ1</accession>
<sequence length="619" mass="65235">MFSKIKSTTALVTCLSLGLQAPAMAQGNGEGRALGLAKQTARDLGLQMCMDADAPCVTEENLVLLPADATGEELSICATDAVEAPCVREEDGQILAEAESELVVNVLAGVSTEGGAVQVEDNAVMEAASSPAGDDDAADTTASAEAEAAIEAEPAPADQPAISEAGTEADAEAEGEAETADAAGDTEGAAEEEEVAAETLEAPADDADAGEMIEEQTTAEVIEAPEGDVEDVDVSEQIEEETTAEVIEAPETETAEAEDVIEEEPVQATAAAAAATDEGASAEAEVVTEDVTEESSRSATEDFETAATVTEESAAPADDDSLSNFEKALLLGLGAVAVGSILDNGDEVVSNSGDRLVVRESDGELRILKNDDALLRQPGAQVQTETFNDGSTRTTVTREDGSRIVTIRSAEGVVLRRVRVLEDGTQIILVDDTAEVQPVRVSELPEPRPAPETADASDEDALRAALAEAEWLSNLDRSFSLRQVREIREVRELAPQVELDAITFATGSAAIQPSQAEELAALGRVMSRIIEERPEEVFLIEGHSDAVGDATYNLALSDRRAETVALALTEYFDVPPENMVVQGYGERFLKIETLEAERLNRRAAVRRITPLISVQTARR</sequence>
<gene>
    <name evidence="5" type="ORF">GQ651_07565</name>
</gene>
<proteinExistence type="predicted"/>
<dbReference type="PANTHER" id="PTHR30329:SF21">
    <property type="entry name" value="LIPOPROTEIN YIAD-RELATED"/>
    <property type="match status" value="1"/>
</dbReference>
<dbReference type="RefSeq" id="WP_160763563.1">
    <property type="nucleotide sequence ID" value="NZ_WUPT01000001.1"/>
</dbReference>
<dbReference type="EMBL" id="WUPT01000001">
    <property type="protein sequence ID" value="MXQ07700.1"/>
    <property type="molecule type" value="Genomic_DNA"/>
</dbReference>
<reference evidence="5 6" key="1">
    <citation type="submission" date="2019-12" db="EMBL/GenBank/DDBJ databases">
        <authorList>
            <person name="Lee S.D."/>
        </authorList>
    </citation>
    <scope>NUCLEOTIDE SEQUENCE [LARGE SCALE GENOMIC DNA]</scope>
    <source>
        <strain evidence="5 6">GH1-50</strain>
    </source>
</reference>
<feature type="region of interest" description="Disordered" evidence="2">
    <location>
        <begin position="289"/>
        <end position="320"/>
    </location>
</feature>
<dbReference type="AlphaFoldDB" id="A0A7C9MVJ1"/>
<evidence type="ECO:0000313" key="5">
    <source>
        <dbReference type="EMBL" id="MXQ07700.1"/>
    </source>
</evidence>
<evidence type="ECO:0000313" key="6">
    <source>
        <dbReference type="Proteomes" id="UP000480350"/>
    </source>
</evidence>
<protein>
    <submittedName>
        <fullName evidence="5">OmpA family protein</fullName>
    </submittedName>
</protein>
<feature type="compositionally biased region" description="Acidic residues" evidence="2">
    <location>
        <begin position="223"/>
        <end position="260"/>
    </location>
</feature>
<dbReference type="GO" id="GO:0016020">
    <property type="term" value="C:membrane"/>
    <property type="evidence" value="ECO:0007669"/>
    <property type="project" value="UniProtKB-UniRule"/>
</dbReference>
<dbReference type="Proteomes" id="UP000480350">
    <property type="component" value="Unassembled WGS sequence"/>
</dbReference>
<dbReference type="SUPFAM" id="SSF103088">
    <property type="entry name" value="OmpA-like"/>
    <property type="match status" value="1"/>
</dbReference>